<dbReference type="Pfam" id="PF06224">
    <property type="entry name" value="AlkZ-like"/>
    <property type="match status" value="1"/>
</dbReference>
<dbReference type="RefSeq" id="WP_344548047.1">
    <property type="nucleotide sequence ID" value="NZ_BAAATD010000017.1"/>
</dbReference>
<dbReference type="GO" id="GO:0003677">
    <property type="term" value="F:DNA binding"/>
    <property type="evidence" value="ECO:0007669"/>
    <property type="project" value="UniProtKB-KW"/>
</dbReference>
<organism evidence="1 2">
    <name type="scientific">Actinomadura fulvescens</name>
    <dbReference type="NCBI Taxonomy" id="46160"/>
    <lineage>
        <taxon>Bacteria</taxon>
        <taxon>Bacillati</taxon>
        <taxon>Actinomycetota</taxon>
        <taxon>Actinomycetes</taxon>
        <taxon>Streptosporangiales</taxon>
        <taxon>Thermomonosporaceae</taxon>
        <taxon>Actinomadura</taxon>
    </lineage>
</organism>
<keyword evidence="2" id="KW-1185">Reference proteome</keyword>
<accession>A0ABP6D2P8</accession>
<sequence length="368" mass="41316">MGEVLSRRALNRATLDRQLLLRRARMDAAQAVEHLVGLQTQVPHNHYTALWSRLEGFDAEDFSARFERREFVRLGLLRGTIHTVTARDALALRPLFDVLLTRVLKSSFGKPLASVDLAKAAERARVLVEEEPRTFSEIGKELLADWPESRPQALGMVARHLLAMVQVPPRGLWQQGGLSRHTTLQHWLGAELPEQAAPDDLVMRYLAAFGPASVRDAQAWSGLTRLSEVVERHRHELVTFRDENGVELFDLPDAPRPGEDVPAPARFLPEYDNVFIGHKDRTRIYSDEAARAVWPTNVEYPVFLSDGFVQGSWSIDTDRKRTHAALTIRPFAGLPPAQRAELEREGAALLGFHAPGADHDIDWGIHGE</sequence>
<dbReference type="EMBL" id="BAAATD010000017">
    <property type="protein sequence ID" value="GAA2632464.1"/>
    <property type="molecule type" value="Genomic_DNA"/>
</dbReference>
<keyword evidence="1" id="KW-0238">DNA-binding</keyword>
<comment type="caution">
    <text evidence="1">The sequence shown here is derived from an EMBL/GenBank/DDBJ whole genome shotgun (WGS) entry which is preliminary data.</text>
</comment>
<dbReference type="PANTHER" id="PTHR38479:SF2">
    <property type="entry name" value="WINGED HELIX DNA-BINDING DOMAIN-CONTAINING PROTEIN"/>
    <property type="match status" value="1"/>
</dbReference>
<dbReference type="Proteomes" id="UP001501509">
    <property type="component" value="Unassembled WGS sequence"/>
</dbReference>
<evidence type="ECO:0000313" key="1">
    <source>
        <dbReference type="EMBL" id="GAA2632464.1"/>
    </source>
</evidence>
<evidence type="ECO:0000313" key="2">
    <source>
        <dbReference type="Proteomes" id="UP001501509"/>
    </source>
</evidence>
<proteinExistence type="predicted"/>
<dbReference type="PANTHER" id="PTHR38479">
    <property type="entry name" value="LMO0824 PROTEIN"/>
    <property type="match status" value="1"/>
</dbReference>
<dbReference type="InterPro" id="IPR009351">
    <property type="entry name" value="AlkZ-like"/>
</dbReference>
<protein>
    <submittedName>
        <fullName evidence="1">Winged helix DNA-binding domain-containing protein</fullName>
    </submittedName>
</protein>
<name>A0ABP6D2P8_9ACTN</name>
<gene>
    <name evidence="1" type="ORF">GCM10010411_83450</name>
</gene>
<reference evidence="2" key="1">
    <citation type="journal article" date="2019" name="Int. J. Syst. Evol. Microbiol.">
        <title>The Global Catalogue of Microorganisms (GCM) 10K type strain sequencing project: providing services to taxonomists for standard genome sequencing and annotation.</title>
        <authorList>
            <consortium name="The Broad Institute Genomics Platform"/>
            <consortium name="The Broad Institute Genome Sequencing Center for Infectious Disease"/>
            <person name="Wu L."/>
            <person name="Ma J."/>
        </authorList>
    </citation>
    <scope>NUCLEOTIDE SEQUENCE [LARGE SCALE GENOMIC DNA]</scope>
    <source>
        <strain evidence="2">JCM 6833</strain>
    </source>
</reference>